<keyword evidence="2" id="KW-0677">Repeat</keyword>
<comment type="caution">
    <text evidence="6">The sequence shown here is derived from an EMBL/GenBank/DDBJ whole genome shotgun (WGS) entry which is preliminary data.</text>
</comment>
<dbReference type="Proteomes" id="UP000218689">
    <property type="component" value="Unassembled WGS sequence"/>
</dbReference>
<dbReference type="InterPro" id="IPR035466">
    <property type="entry name" value="GlmS/AgaS_SIS"/>
</dbReference>
<gene>
    <name evidence="6" type="ORF">RsY01_315</name>
</gene>
<evidence type="ECO:0000256" key="1">
    <source>
        <dbReference type="ARBA" id="ARBA00007748"/>
    </source>
</evidence>
<dbReference type="GO" id="GO:0009401">
    <property type="term" value="P:phosphoenolpyruvate-dependent sugar phosphotransferase system"/>
    <property type="evidence" value="ECO:0007669"/>
    <property type="project" value="TreeGrafter"/>
</dbReference>
<keyword evidence="6" id="KW-0413">Isomerase</keyword>
<dbReference type="PANTHER" id="PTHR32502">
    <property type="entry name" value="N-ACETYLGALACTOSAMINE PERMEASE II COMPONENT-RELATED"/>
    <property type="match status" value="1"/>
</dbReference>
<dbReference type="CDD" id="cd05010">
    <property type="entry name" value="SIS_AgaS_like"/>
    <property type="match status" value="1"/>
</dbReference>
<comment type="catalytic activity">
    <reaction evidence="4">
        <text>D-galactosamine 6-phosphate + H2O = D-tagatopyranose 1-phosphate + NH4(+)</text>
        <dbReference type="Rhea" id="RHEA:47680"/>
        <dbReference type="ChEBI" id="CHEBI:15377"/>
        <dbReference type="ChEBI" id="CHEBI:28938"/>
        <dbReference type="ChEBI" id="CHEBI:71674"/>
        <dbReference type="ChEBI" id="CHEBI:138150"/>
    </reaction>
</comment>
<evidence type="ECO:0000256" key="4">
    <source>
        <dbReference type="ARBA" id="ARBA00029292"/>
    </source>
</evidence>
<dbReference type="GO" id="GO:0016853">
    <property type="term" value="F:isomerase activity"/>
    <property type="evidence" value="ECO:0007669"/>
    <property type="project" value="UniProtKB-KW"/>
</dbReference>
<dbReference type="EMBL" id="BEDT01000001">
    <property type="protein sequence ID" value="GAX46736.1"/>
    <property type="molecule type" value="Genomic_DNA"/>
</dbReference>
<dbReference type="Gene3D" id="3.40.50.10490">
    <property type="entry name" value="Glucose-6-phosphate isomerase like protein, domain 1"/>
    <property type="match status" value="2"/>
</dbReference>
<dbReference type="GO" id="GO:1901135">
    <property type="term" value="P:carbohydrate derivative metabolic process"/>
    <property type="evidence" value="ECO:0007669"/>
    <property type="project" value="InterPro"/>
</dbReference>
<dbReference type="OrthoDB" id="9779207at2"/>
<dbReference type="CDD" id="cd05008">
    <property type="entry name" value="SIS_GlmS_GlmD_1"/>
    <property type="match status" value="1"/>
</dbReference>
<organism evidence="6 7">
    <name type="scientific">Pseudolactococcus reticulitermitis</name>
    <dbReference type="NCBI Taxonomy" id="2025039"/>
    <lineage>
        <taxon>Bacteria</taxon>
        <taxon>Bacillati</taxon>
        <taxon>Bacillota</taxon>
        <taxon>Bacilli</taxon>
        <taxon>Lactobacillales</taxon>
        <taxon>Streptococcaceae</taxon>
        <taxon>Pseudolactococcus</taxon>
    </lineage>
</organism>
<proteinExistence type="inferred from homology"/>
<sequence length="390" mass="42296">MFNYSTEELEKLGASHTTREIKQQPQVWLEAFENFMAQKSEIAAFLAKVKAATTGSVRVIFTGAGTSCYVGDTITPYLNRQGDTGFTYESVATTDIVGSPLDYLRPDDLTVLVSFARSGNSPESVAAVEIANQVVKNIYHISITCAKAGMLAKAAENDDNNLLLLQPEASLDLGFAMTSSFSCMMLTALLVFDTAAEADKELYVKTMATIAADIINRECDIADIINRDFNRIIYLGTGALAGLTREAQLKVLELTAGQVATIFDSSLGFRHGPKSFINEKTLVFDFVNNDTYARQYDLDMLNEMDQDGIANSVIAIAQPKVGQDFAGETIEFEKGLPLLPEAYVAFPCIVVAQIISLLTSIKVGNTPDTPSATGTVNRVVQGVTIHSFEN</sequence>
<accession>A0A224X1G2</accession>
<reference evidence="7" key="1">
    <citation type="submission" date="2017-08" db="EMBL/GenBank/DDBJ databases">
        <title>Draft genome sequence of Lactococcus sp. strain Rs-Y01, isolated from the gut of the lower termite Reticulitermes speratus.</title>
        <authorList>
            <person name="Ohkuma M."/>
            <person name="Yuki M."/>
        </authorList>
    </citation>
    <scope>NUCLEOTIDE SEQUENCE [LARGE SCALE GENOMIC DNA]</scope>
    <source>
        <strain evidence="7">Rs-Y01</strain>
    </source>
</reference>
<protein>
    <submittedName>
        <fullName evidence="6">Tagatose-6-phosphate ketose/aldose isomerase</fullName>
    </submittedName>
</protein>
<dbReference type="AlphaFoldDB" id="A0A224X1G2"/>
<evidence type="ECO:0000256" key="2">
    <source>
        <dbReference type="ARBA" id="ARBA00022737"/>
    </source>
</evidence>
<dbReference type="SUPFAM" id="SSF53697">
    <property type="entry name" value="SIS domain"/>
    <property type="match status" value="1"/>
</dbReference>
<dbReference type="InterPro" id="IPR046348">
    <property type="entry name" value="SIS_dom_sf"/>
</dbReference>
<dbReference type="PANTHER" id="PTHR32502:SF3">
    <property type="entry name" value="D-GALACTOSAMINE-6-PHOSPHATE DEAMINASE AGAS-RELATED"/>
    <property type="match status" value="1"/>
</dbReference>
<feature type="domain" description="SIS" evidence="5">
    <location>
        <begin position="221"/>
        <end position="370"/>
    </location>
</feature>
<dbReference type="GO" id="GO:0005886">
    <property type="term" value="C:plasma membrane"/>
    <property type="evidence" value="ECO:0007669"/>
    <property type="project" value="TreeGrafter"/>
</dbReference>
<feature type="domain" description="SIS" evidence="5">
    <location>
        <begin position="42"/>
        <end position="201"/>
    </location>
</feature>
<dbReference type="PROSITE" id="PS51464">
    <property type="entry name" value="SIS"/>
    <property type="match status" value="2"/>
</dbReference>
<evidence type="ECO:0000259" key="5">
    <source>
        <dbReference type="PROSITE" id="PS51464"/>
    </source>
</evidence>
<dbReference type="InterPro" id="IPR050303">
    <property type="entry name" value="GatZ_KbaZ_carbometab"/>
</dbReference>
<dbReference type="InterPro" id="IPR001347">
    <property type="entry name" value="SIS_dom"/>
</dbReference>
<dbReference type="Pfam" id="PF01380">
    <property type="entry name" value="SIS"/>
    <property type="match status" value="1"/>
</dbReference>
<keyword evidence="7" id="KW-1185">Reference proteome</keyword>
<name>A0A224X1G2_9LACT</name>
<comment type="similarity">
    <text evidence="1">Belongs to the SIS family. AgaS subfamily.</text>
</comment>
<dbReference type="InterPro" id="IPR035464">
    <property type="entry name" value="SIS_AgaS"/>
</dbReference>
<dbReference type="RefSeq" id="WP_094783809.1">
    <property type="nucleotide sequence ID" value="NZ_BEDT01000001.1"/>
</dbReference>
<dbReference type="GO" id="GO:0097367">
    <property type="term" value="F:carbohydrate derivative binding"/>
    <property type="evidence" value="ECO:0007669"/>
    <property type="project" value="InterPro"/>
</dbReference>
<keyword evidence="3" id="KW-0378">Hydrolase</keyword>
<evidence type="ECO:0000313" key="7">
    <source>
        <dbReference type="Proteomes" id="UP000218689"/>
    </source>
</evidence>
<evidence type="ECO:0000313" key="6">
    <source>
        <dbReference type="EMBL" id="GAX46736.1"/>
    </source>
</evidence>
<dbReference type="GO" id="GO:0016787">
    <property type="term" value="F:hydrolase activity"/>
    <property type="evidence" value="ECO:0007669"/>
    <property type="project" value="UniProtKB-KW"/>
</dbReference>
<evidence type="ECO:0000256" key="3">
    <source>
        <dbReference type="ARBA" id="ARBA00022801"/>
    </source>
</evidence>